<accession>G1SCC4</accession>
<keyword evidence="7 11" id="KW-0297">G-protein coupled receptor</keyword>
<evidence type="ECO:0000313" key="14">
    <source>
        <dbReference type="Ensembl" id="ENSNLEP00000023174.2"/>
    </source>
</evidence>
<dbReference type="FunFam" id="1.20.1070.10:FF:000015">
    <property type="entry name" value="Olfactory receptor"/>
    <property type="match status" value="1"/>
</dbReference>
<comment type="subcellular location">
    <subcellularLocation>
        <location evidence="1 12">Cell membrane</location>
        <topology evidence="1 12">Multi-pass membrane protein</topology>
    </subcellularLocation>
</comment>
<keyword evidence="4 11" id="KW-0812">Transmembrane</keyword>
<keyword evidence="5 12" id="KW-0552">Olfaction</keyword>
<evidence type="ECO:0000256" key="3">
    <source>
        <dbReference type="ARBA" id="ARBA00022606"/>
    </source>
</evidence>
<reference evidence="14" key="3">
    <citation type="submission" date="2025-09" db="UniProtKB">
        <authorList>
            <consortium name="Ensembl"/>
        </authorList>
    </citation>
    <scope>IDENTIFICATION</scope>
</reference>
<reference evidence="14" key="2">
    <citation type="submission" date="2025-08" db="UniProtKB">
        <authorList>
            <consortium name="Ensembl"/>
        </authorList>
    </citation>
    <scope>IDENTIFICATION</scope>
</reference>
<dbReference type="InParanoid" id="G1SCC4"/>
<dbReference type="Ensembl" id="ENSNLET00000024362.2">
    <property type="protein sequence ID" value="ENSNLEP00000023174.2"/>
    <property type="gene ID" value="ENSNLEG00000013015.2"/>
</dbReference>
<dbReference type="AlphaFoldDB" id="G1SCC4"/>
<dbReference type="HOGENOM" id="CLU_012526_1_0_1"/>
<dbReference type="PROSITE" id="PS00237">
    <property type="entry name" value="G_PROTEIN_RECEP_F1_1"/>
    <property type="match status" value="1"/>
</dbReference>
<keyword evidence="6 12" id="KW-1133">Transmembrane helix</keyword>
<dbReference type="InterPro" id="IPR000725">
    <property type="entry name" value="Olfact_rcpt"/>
</dbReference>
<feature type="transmembrane region" description="Helical" evidence="12">
    <location>
        <begin position="271"/>
        <end position="290"/>
    </location>
</feature>
<evidence type="ECO:0000259" key="13">
    <source>
        <dbReference type="PROSITE" id="PS50262"/>
    </source>
</evidence>
<evidence type="ECO:0000256" key="12">
    <source>
        <dbReference type="RuleBase" id="RU363047"/>
    </source>
</evidence>
<evidence type="ECO:0000256" key="6">
    <source>
        <dbReference type="ARBA" id="ARBA00022989"/>
    </source>
</evidence>
<evidence type="ECO:0000256" key="9">
    <source>
        <dbReference type="ARBA" id="ARBA00023170"/>
    </source>
</evidence>
<dbReference type="EMBL" id="ADFV01086744">
    <property type="status" value="NOT_ANNOTATED_CDS"/>
    <property type="molecule type" value="Genomic_DNA"/>
</dbReference>
<sequence length="310" mass="35121">MNELCYSFLSEIQPENMPSRENQTTHPLNSFSWDSPTRLNIKTSLFVLFLSMYVVTVVGNGLIILAISLHTYLHTPMYLFLANLSFSQSISYESCITQMYFSIVFVITDNLLLGTMAYDRFVAICHPLNYTTLMRPSFCILLTVISWLLSNLIALTHTLLLIQLLFCDHNTLPHFFCDLAPLLKLSCSDTMINELVLFIVGLSVIIFPFTLIFFSYVCIISAVLRISSTQGKWKAFSTCGSHLTVVLLFYGTIVGVYFFPSSTHPEDTDKIGAVLFTVVTPMMNPFIYSLRNKDMKGALRKLINRKISSL</sequence>
<feature type="transmembrane region" description="Helical" evidence="12">
    <location>
        <begin position="45"/>
        <end position="69"/>
    </location>
</feature>
<feature type="domain" description="G-protein coupled receptors family 1 profile" evidence="13">
    <location>
        <begin position="51"/>
        <end position="288"/>
    </location>
</feature>
<dbReference type="CDD" id="cd15918">
    <property type="entry name" value="7tmA_OR1_7-like"/>
    <property type="match status" value="1"/>
</dbReference>
<feature type="transmembrane region" description="Helical" evidence="12">
    <location>
        <begin position="138"/>
        <end position="166"/>
    </location>
</feature>
<keyword evidence="15" id="KW-1185">Reference proteome</keyword>
<dbReference type="PRINTS" id="PR00245">
    <property type="entry name" value="OLFACTORYR"/>
</dbReference>
<evidence type="ECO:0000256" key="10">
    <source>
        <dbReference type="ARBA" id="ARBA00023224"/>
    </source>
</evidence>
<protein>
    <recommendedName>
        <fullName evidence="12">Olfactory receptor</fullName>
    </recommendedName>
</protein>
<evidence type="ECO:0000256" key="4">
    <source>
        <dbReference type="ARBA" id="ARBA00022692"/>
    </source>
</evidence>
<evidence type="ECO:0000256" key="1">
    <source>
        <dbReference type="ARBA" id="ARBA00004651"/>
    </source>
</evidence>
<evidence type="ECO:0000256" key="5">
    <source>
        <dbReference type="ARBA" id="ARBA00022725"/>
    </source>
</evidence>
<reference evidence="14 15" key="1">
    <citation type="submission" date="2012-10" db="EMBL/GenBank/DDBJ databases">
        <authorList>
            <consortium name="Gibbon Genome Sequencing Consortium"/>
        </authorList>
    </citation>
    <scope>NUCLEOTIDE SEQUENCE [LARGE SCALE GENOMIC DNA]</scope>
</reference>
<dbReference type="GO" id="GO:0005886">
    <property type="term" value="C:plasma membrane"/>
    <property type="evidence" value="ECO:0007669"/>
    <property type="project" value="UniProtKB-SubCell"/>
</dbReference>
<dbReference type="EMBL" id="ADFV01086743">
    <property type="status" value="NOT_ANNOTATED_CDS"/>
    <property type="molecule type" value="Genomic_DNA"/>
</dbReference>
<keyword evidence="3 12" id="KW-0716">Sensory transduction</keyword>
<feature type="transmembrane region" description="Helical" evidence="12">
    <location>
        <begin position="195"/>
        <end position="224"/>
    </location>
</feature>
<dbReference type="Gene3D" id="1.20.1070.10">
    <property type="entry name" value="Rhodopsin 7-helix transmembrane proteins"/>
    <property type="match status" value="1"/>
</dbReference>
<keyword evidence="2 12" id="KW-1003">Cell membrane</keyword>
<evidence type="ECO:0000256" key="11">
    <source>
        <dbReference type="RuleBase" id="RU000688"/>
    </source>
</evidence>
<dbReference type="GeneTree" id="ENSGT00940000162899"/>
<dbReference type="eggNOG" id="ENOG502RQAM">
    <property type="taxonomic scope" value="Eukaryota"/>
</dbReference>
<keyword evidence="10 11" id="KW-0807">Transducer</keyword>
<proteinExistence type="inferred from homology"/>
<dbReference type="SUPFAM" id="SSF81321">
    <property type="entry name" value="Family A G protein-coupled receptor-like"/>
    <property type="match status" value="1"/>
</dbReference>
<evidence type="ECO:0000256" key="2">
    <source>
        <dbReference type="ARBA" id="ARBA00022475"/>
    </source>
</evidence>
<gene>
    <name evidence="14" type="primary">LOC100590014</name>
</gene>
<evidence type="ECO:0000256" key="7">
    <source>
        <dbReference type="ARBA" id="ARBA00023040"/>
    </source>
</evidence>
<evidence type="ECO:0000256" key="8">
    <source>
        <dbReference type="ARBA" id="ARBA00023136"/>
    </source>
</evidence>
<keyword evidence="9 11" id="KW-0675">Receptor</keyword>
<comment type="similarity">
    <text evidence="11">Belongs to the G-protein coupled receptor 1 family.</text>
</comment>
<dbReference type="GO" id="GO:0004984">
    <property type="term" value="F:olfactory receptor activity"/>
    <property type="evidence" value="ECO:0007669"/>
    <property type="project" value="InterPro"/>
</dbReference>
<dbReference type="GO" id="GO:0004930">
    <property type="term" value="F:G protein-coupled receptor activity"/>
    <property type="evidence" value="ECO:0007669"/>
    <property type="project" value="UniProtKB-KW"/>
</dbReference>
<organism evidence="14 15">
    <name type="scientific">Nomascus leucogenys</name>
    <name type="common">Northern white-cheeked gibbon</name>
    <name type="synonym">Hylobates leucogenys</name>
    <dbReference type="NCBI Taxonomy" id="61853"/>
    <lineage>
        <taxon>Eukaryota</taxon>
        <taxon>Metazoa</taxon>
        <taxon>Chordata</taxon>
        <taxon>Craniata</taxon>
        <taxon>Vertebrata</taxon>
        <taxon>Euteleostomi</taxon>
        <taxon>Mammalia</taxon>
        <taxon>Eutheria</taxon>
        <taxon>Euarchontoglires</taxon>
        <taxon>Primates</taxon>
        <taxon>Haplorrhini</taxon>
        <taxon>Catarrhini</taxon>
        <taxon>Hylobatidae</taxon>
        <taxon>Nomascus</taxon>
    </lineage>
</organism>
<dbReference type="PROSITE" id="PS50262">
    <property type="entry name" value="G_PROTEIN_RECEP_F1_2"/>
    <property type="match status" value="1"/>
</dbReference>
<dbReference type="InterPro" id="IPR017452">
    <property type="entry name" value="GPCR_Rhodpsn_7TM"/>
</dbReference>
<dbReference type="InterPro" id="IPR000276">
    <property type="entry name" value="GPCR_Rhodpsn"/>
</dbReference>
<name>G1SCC4_NOMLE</name>
<dbReference type="Pfam" id="PF13853">
    <property type="entry name" value="7tm_4"/>
    <property type="match status" value="1"/>
</dbReference>
<evidence type="ECO:0000313" key="15">
    <source>
        <dbReference type="Proteomes" id="UP000001073"/>
    </source>
</evidence>
<dbReference type="Proteomes" id="UP000001073">
    <property type="component" value="Chromosome 4"/>
</dbReference>
<dbReference type="FunCoup" id="G1SCC4">
    <property type="interactions" value="226"/>
</dbReference>
<keyword evidence="8 12" id="KW-0472">Membrane</keyword>
<dbReference type="PANTHER" id="PTHR48001">
    <property type="entry name" value="OLFACTORY RECEPTOR"/>
    <property type="match status" value="1"/>
</dbReference>
<feature type="transmembrane region" description="Helical" evidence="12">
    <location>
        <begin position="99"/>
        <end position="118"/>
    </location>
</feature>
<dbReference type="PRINTS" id="PR00237">
    <property type="entry name" value="GPCRRHODOPSN"/>
</dbReference>
<feature type="transmembrane region" description="Helical" evidence="12">
    <location>
        <begin position="236"/>
        <end position="259"/>
    </location>
</feature>